<evidence type="ECO:0008006" key="4">
    <source>
        <dbReference type="Google" id="ProtNLM"/>
    </source>
</evidence>
<evidence type="ECO:0000256" key="1">
    <source>
        <dbReference type="SAM" id="Phobius"/>
    </source>
</evidence>
<evidence type="ECO:0000313" key="2">
    <source>
        <dbReference type="EMBL" id="KAJ4480301.1"/>
    </source>
</evidence>
<keyword evidence="1" id="KW-1133">Transmembrane helix</keyword>
<keyword evidence="1" id="KW-0812">Transmembrane</keyword>
<comment type="caution">
    <text evidence="2">The sequence shown here is derived from an EMBL/GenBank/DDBJ whole genome shotgun (WGS) entry which is preliminary data.</text>
</comment>
<keyword evidence="1" id="KW-0472">Membrane</keyword>
<feature type="transmembrane region" description="Helical" evidence="1">
    <location>
        <begin position="53"/>
        <end position="75"/>
    </location>
</feature>
<sequence>MSNISAPPVNWQPDPDFRGTFNIVSTCLTTLLLCLWSAVHVDVPSHSGRCRELWVRVGWISVGLVTPETLLFIAYRQWTIAGEIFTVANPCEASNKPWHRLFLQLKEYLKWGGRKHRWTMMHSYYAAMGGFVFDTQTEDFLPASYRNGRAVITPEGIQFLLRNQPDLFPDLSIEEISDRSKANGLLKSVVVVQVTFFLVNCIARKIQRLPVTLLEVTTVAHTLCSLLAYAFWWNKLLSVAHPTFIRGEVAMRTCALMCMASTCRVSYGLASCGTRQCVLS</sequence>
<reference evidence="2" key="1">
    <citation type="submission" date="2022-08" db="EMBL/GenBank/DDBJ databases">
        <title>A Global Phylogenomic Analysis of the Shiitake Genus Lentinula.</title>
        <authorList>
            <consortium name="DOE Joint Genome Institute"/>
            <person name="Sierra-Patev S."/>
            <person name="Min B."/>
            <person name="Naranjo-Ortiz M."/>
            <person name="Looney B."/>
            <person name="Konkel Z."/>
            <person name="Slot J.C."/>
            <person name="Sakamoto Y."/>
            <person name="Steenwyk J.L."/>
            <person name="Rokas A."/>
            <person name="Carro J."/>
            <person name="Camarero S."/>
            <person name="Ferreira P."/>
            <person name="Molpeceres G."/>
            <person name="Ruiz-Duenas F.J."/>
            <person name="Serrano A."/>
            <person name="Henrissat B."/>
            <person name="Drula E."/>
            <person name="Hughes K.W."/>
            <person name="Mata J.L."/>
            <person name="Ishikawa N.K."/>
            <person name="Vargas-Isla R."/>
            <person name="Ushijima S."/>
            <person name="Smith C.A."/>
            <person name="Ahrendt S."/>
            <person name="Andreopoulos W."/>
            <person name="He G."/>
            <person name="Labutti K."/>
            <person name="Lipzen A."/>
            <person name="Ng V."/>
            <person name="Riley R."/>
            <person name="Sandor L."/>
            <person name="Barry K."/>
            <person name="Martinez A.T."/>
            <person name="Xiao Y."/>
            <person name="Gibbons J.G."/>
            <person name="Terashima K."/>
            <person name="Grigoriev I.V."/>
            <person name="Hibbett D.S."/>
        </authorList>
    </citation>
    <scope>NUCLEOTIDE SEQUENCE</scope>
    <source>
        <strain evidence="2">RHP3577 ss4</strain>
    </source>
</reference>
<name>A0ABQ8V8G6_9AGAR</name>
<organism evidence="2 3">
    <name type="scientific">Lentinula lateritia</name>
    <dbReference type="NCBI Taxonomy" id="40482"/>
    <lineage>
        <taxon>Eukaryota</taxon>
        <taxon>Fungi</taxon>
        <taxon>Dikarya</taxon>
        <taxon>Basidiomycota</taxon>
        <taxon>Agaricomycotina</taxon>
        <taxon>Agaricomycetes</taxon>
        <taxon>Agaricomycetidae</taxon>
        <taxon>Agaricales</taxon>
        <taxon>Marasmiineae</taxon>
        <taxon>Omphalotaceae</taxon>
        <taxon>Lentinula</taxon>
    </lineage>
</organism>
<proteinExistence type="predicted"/>
<gene>
    <name evidence="2" type="ORF">C8R41DRAFT_771513</name>
</gene>
<feature type="transmembrane region" description="Helical" evidence="1">
    <location>
        <begin position="20"/>
        <end position="41"/>
    </location>
</feature>
<dbReference type="PANTHER" id="PTHR35043">
    <property type="entry name" value="TRANSCRIPTION FACTOR DOMAIN-CONTAINING PROTEIN"/>
    <property type="match status" value="1"/>
</dbReference>
<accession>A0ABQ8V8G6</accession>
<keyword evidence="3" id="KW-1185">Reference proteome</keyword>
<protein>
    <recommendedName>
        <fullName evidence="4">Cytochrome P450</fullName>
    </recommendedName>
</protein>
<evidence type="ECO:0000313" key="3">
    <source>
        <dbReference type="Proteomes" id="UP001150217"/>
    </source>
</evidence>
<dbReference type="EMBL" id="JANVFT010000061">
    <property type="protein sequence ID" value="KAJ4480301.1"/>
    <property type="molecule type" value="Genomic_DNA"/>
</dbReference>
<feature type="transmembrane region" description="Helical" evidence="1">
    <location>
        <begin position="210"/>
        <end position="232"/>
    </location>
</feature>
<dbReference type="PANTHER" id="PTHR35043:SF9">
    <property type="match status" value="1"/>
</dbReference>
<dbReference type="Proteomes" id="UP001150217">
    <property type="component" value="Unassembled WGS sequence"/>
</dbReference>